<dbReference type="InterPro" id="IPR049449">
    <property type="entry name" value="TesB_ACOT8-like_N"/>
</dbReference>
<feature type="domain" description="Acyl-CoA thioesterase-like C-terminal" evidence="2">
    <location>
        <begin position="134"/>
        <end position="270"/>
    </location>
</feature>
<dbReference type="PANTHER" id="PTHR38110">
    <property type="entry name" value="CHROMOSOME 23, WHOLE GENOME SHOTGUN SEQUENCE"/>
    <property type="match status" value="1"/>
</dbReference>
<dbReference type="Proteomes" id="UP000256661">
    <property type="component" value="Unassembled WGS sequence"/>
</dbReference>
<proteinExistence type="predicted"/>
<evidence type="ECO:0000313" key="4">
    <source>
        <dbReference type="Proteomes" id="UP000256661"/>
    </source>
</evidence>
<dbReference type="Pfam" id="PF13622">
    <property type="entry name" value="4HBT_3"/>
    <property type="match status" value="1"/>
</dbReference>
<sequence length="273" mass="29459">MSPITTFSHRFDDATGLTPLGDGVFEGRTDPAYTNMVGPFGGLTAAILLQAVLLDERHLGEPVSLTVNYAGPIADGPFTISVDPVRTNRNTQHWTVTLSQNDVVATTATAVFGTRRATWASTESAPPEAPPASAVEPAEFPELVAWLDNYEMRFVEGSSLELDAGPRPSSTSTLWVRDKPARPLDHLSLTAMSDVFLPRVMLRLGKFVPAGTVTLTVYFHADTDVLAAQGDRPVLATARAGRLGRGFSDQYAELWTDDGELLATGHQLVYFKA</sequence>
<dbReference type="CDD" id="cd00556">
    <property type="entry name" value="Thioesterase_II"/>
    <property type="match status" value="1"/>
</dbReference>
<gene>
    <name evidence="3" type="ORF">DFJ69_2752</name>
</gene>
<name>A0A3D9SMY0_9ACTN</name>
<dbReference type="InterPro" id="IPR042171">
    <property type="entry name" value="Acyl-CoA_hotdog"/>
</dbReference>
<feature type="domain" description="Acyl-CoA thioesterase-like N-terminal HotDog" evidence="1">
    <location>
        <begin position="33"/>
        <end position="113"/>
    </location>
</feature>
<dbReference type="AlphaFoldDB" id="A0A3D9SMY0"/>
<dbReference type="Pfam" id="PF20789">
    <property type="entry name" value="4HBT_3C"/>
    <property type="match status" value="1"/>
</dbReference>
<accession>A0A3D9SMY0</accession>
<comment type="caution">
    <text evidence="3">The sequence shown here is derived from an EMBL/GenBank/DDBJ whole genome shotgun (WGS) entry which is preliminary data.</text>
</comment>
<dbReference type="Gene3D" id="2.40.160.210">
    <property type="entry name" value="Acyl-CoA thioesterase, double hotdog domain"/>
    <property type="match status" value="1"/>
</dbReference>
<dbReference type="InterPro" id="IPR052389">
    <property type="entry name" value="Sec_Metab_Biosynth-Assoc"/>
</dbReference>
<dbReference type="EMBL" id="QTTT01000001">
    <property type="protein sequence ID" value="REE97286.1"/>
    <property type="molecule type" value="Genomic_DNA"/>
</dbReference>
<evidence type="ECO:0000259" key="2">
    <source>
        <dbReference type="Pfam" id="PF20789"/>
    </source>
</evidence>
<protein>
    <submittedName>
        <fullName evidence="3">Acyl-CoA thioesterase</fullName>
    </submittedName>
</protein>
<organism evidence="3 4">
    <name type="scientific">Thermomonospora umbrina</name>
    <dbReference type="NCBI Taxonomy" id="111806"/>
    <lineage>
        <taxon>Bacteria</taxon>
        <taxon>Bacillati</taxon>
        <taxon>Actinomycetota</taxon>
        <taxon>Actinomycetes</taxon>
        <taxon>Streptosporangiales</taxon>
        <taxon>Thermomonosporaceae</taxon>
        <taxon>Thermomonospora</taxon>
    </lineage>
</organism>
<dbReference type="OrthoDB" id="4370297at2"/>
<reference evidence="3 4" key="1">
    <citation type="submission" date="2018-08" db="EMBL/GenBank/DDBJ databases">
        <title>Sequencing the genomes of 1000 actinobacteria strains.</title>
        <authorList>
            <person name="Klenk H.-P."/>
        </authorList>
    </citation>
    <scope>NUCLEOTIDE SEQUENCE [LARGE SCALE GENOMIC DNA]</scope>
    <source>
        <strain evidence="3 4">DSM 43927</strain>
    </source>
</reference>
<evidence type="ECO:0000259" key="1">
    <source>
        <dbReference type="Pfam" id="PF13622"/>
    </source>
</evidence>
<keyword evidence="4" id="KW-1185">Reference proteome</keyword>
<dbReference type="PANTHER" id="PTHR38110:SF1">
    <property type="entry name" value="THIOESTERASE DOMAIN-CONTAINING PROTEIN"/>
    <property type="match status" value="1"/>
</dbReference>
<evidence type="ECO:0000313" key="3">
    <source>
        <dbReference type="EMBL" id="REE97286.1"/>
    </source>
</evidence>
<dbReference type="SUPFAM" id="SSF54637">
    <property type="entry name" value="Thioesterase/thiol ester dehydrase-isomerase"/>
    <property type="match status" value="2"/>
</dbReference>
<dbReference type="InterPro" id="IPR049450">
    <property type="entry name" value="ACOT8-like_C"/>
</dbReference>
<dbReference type="RefSeq" id="WP_116022800.1">
    <property type="nucleotide sequence ID" value="NZ_QTTT01000001.1"/>
</dbReference>
<dbReference type="InterPro" id="IPR029069">
    <property type="entry name" value="HotDog_dom_sf"/>
</dbReference>